<feature type="transmembrane region" description="Helical" evidence="1">
    <location>
        <begin position="143"/>
        <end position="163"/>
    </location>
</feature>
<evidence type="ECO:0000313" key="3">
    <source>
        <dbReference type="Proteomes" id="UP001151699"/>
    </source>
</evidence>
<gene>
    <name evidence="2" type="ORF">Bhyg_12031</name>
</gene>
<name>A0A9Q0S0W2_9DIPT</name>
<keyword evidence="1" id="KW-0472">Membrane</keyword>
<evidence type="ECO:0000256" key="1">
    <source>
        <dbReference type="SAM" id="Phobius"/>
    </source>
</evidence>
<dbReference type="Proteomes" id="UP001151699">
    <property type="component" value="Chromosome X"/>
</dbReference>
<dbReference type="AlphaFoldDB" id="A0A9Q0S0W2"/>
<organism evidence="2 3">
    <name type="scientific">Pseudolycoriella hygida</name>
    <dbReference type="NCBI Taxonomy" id="35572"/>
    <lineage>
        <taxon>Eukaryota</taxon>
        <taxon>Metazoa</taxon>
        <taxon>Ecdysozoa</taxon>
        <taxon>Arthropoda</taxon>
        <taxon>Hexapoda</taxon>
        <taxon>Insecta</taxon>
        <taxon>Pterygota</taxon>
        <taxon>Neoptera</taxon>
        <taxon>Endopterygota</taxon>
        <taxon>Diptera</taxon>
        <taxon>Nematocera</taxon>
        <taxon>Sciaroidea</taxon>
        <taxon>Sciaridae</taxon>
        <taxon>Pseudolycoriella</taxon>
    </lineage>
</organism>
<dbReference type="EMBL" id="WJQU01000003">
    <property type="protein sequence ID" value="KAJ6639288.1"/>
    <property type="molecule type" value="Genomic_DNA"/>
</dbReference>
<keyword evidence="3" id="KW-1185">Reference proteome</keyword>
<keyword evidence="1" id="KW-0812">Transmembrane</keyword>
<reference evidence="2" key="1">
    <citation type="submission" date="2022-07" db="EMBL/GenBank/DDBJ databases">
        <authorList>
            <person name="Trinca V."/>
            <person name="Uliana J.V.C."/>
            <person name="Torres T.T."/>
            <person name="Ward R.J."/>
            <person name="Monesi N."/>
        </authorList>
    </citation>
    <scope>NUCLEOTIDE SEQUENCE</scope>
    <source>
        <strain evidence="2">HSMRA1968</strain>
        <tissue evidence="2">Whole embryos</tissue>
    </source>
</reference>
<comment type="caution">
    <text evidence="2">The sequence shown here is derived from an EMBL/GenBank/DDBJ whole genome shotgun (WGS) entry which is preliminary data.</text>
</comment>
<protein>
    <submittedName>
        <fullName evidence="2">Uncharacterized protein</fullName>
    </submittedName>
</protein>
<feature type="non-terminal residue" evidence="2">
    <location>
        <position position="370"/>
    </location>
</feature>
<sequence>TSMSSFVAKKLITSPLAASDEISNKSTSVLSSEFERYKTRIVDPSEMLDISSLSEISSDNERIDTVNSYTFVEPVGQFTVDSGNILLMPTDVAHLSESEDNTEAINENQKNSAYCLRNVLKKNCNARANYEVKIKVVLVNFEVIIIVVLVNLEVAIIAVLLHLEQSMRDRELGAGDEKKSIRLKMKYLFNDSVLERYSWRGTEKKKPFNQLKLINKTIFARFEFVINGSCVDTRPVDLLNHSTCCCFNDCIRCDSNSKYKLGIIEKRTKLSGVLEYLHSGSFSITANDSETVYNADVSLSMEAAEVFDVPVRKTVESIIGLLMRLDGEVNDTQDLSQIIFVEWIRVKTPTATVAIRLQNNLIQYQICLFT</sequence>
<evidence type="ECO:0000313" key="2">
    <source>
        <dbReference type="EMBL" id="KAJ6639288.1"/>
    </source>
</evidence>
<keyword evidence="1" id="KW-1133">Transmembrane helix</keyword>
<proteinExistence type="predicted"/>
<accession>A0A9Q0S0W2</accession>